<dbReference type="EMBL" id="JBJJXI010000074">
    <property type="protein sequence ID" value="KAL3396096.1"/>
    <property type="molecule type" value="Genomic_DNA"/>
</dbReference>
<evidence type="ECO:0000313" key="2">
    <source>
        <dbReference type="EMBL" id="KAL3396096.1"/>
    </source>
</evidence>
<dbReference type="PANTHER" id="PTHR21398">
    <property type="entry name" value="AGAP007094-PA"/>
    <property type="match status" value="1"/>
</dbReference>
<organism evidence="2 3">
    <name type="scientific">Trichogramma kaykai</name>
    <dbReference type="NCBI Taxonomy" id="54128"/>
    <lineage>
        <taxon>Eukaryota</taxon>
        <taxon>Metazoa</taxon>
        <taxon>Ecdysozoa</taxon>
        <taxon>Arthropoda</taxon>
        <taxon>Hexapoda</taxon>
        <taxon>Insecta</taxon>
        <taxon>Pterygota</taxon>
        <taxon>Neoptera</taxon>
        <taxon>Endopterygota</taxon>
        <taxon>Hymenoptera</taxon>
        <taxon>Apocrita</taxon>
        <taxon>Proctotrupomorpha</taxon>
        <taxon>Chalcidoidea</taxon>
        <taxon>Trichogrammatidae</taxon>
        <taxon>Trichogramma</taxon>
    </lineage>
</organism>
<dbReference type="Pfam" id="PF07841">
    <property type="entry name" value="DM4_12"/>
    <property type="match status" value="1"/>
</dbReference>
<evidence type="ECO:0000313" key="3">
    <source>
        <dbReference type="Proteomes" id="UP001627154"/>
    </source>
</evidence>
<comment type="caution">
    <text evidence="2">The sequence shown here is derived from an EMBL/GenBank/DDBJ whole genome shotgun (WGS) entry which is preliminary data.</text>
</comment>
<gene>
    <name evidence="2" type="ORF">TKK_009967</name>
</gene>
<dbReference type="PANTHER" id="PTHR21398:SF6">
    <property type="entry name" value="AGAP007094-PA"/>
    <property type="match status" value="1"/>
</dbReference>
<dbReference type="InterPro" id="IPR006631">
    <property type="entry name" value="DM4_12"/>
</dbReference>
<evidence type="ECO:0000256" key="1">
    <source>
        <dbReference type="SAM" id="SignalP"/>
    </source>
</evidence>
<dbReference type="Proteomes" id="UP001627154">
    <property type="component" value="Unassembled WGS sequence"/>
</dbReference>
<feature type="chain" id="PRO_5044786099" evidence="1">
    <location>
        <begin position="23"/>
        <end position="188"/>
    </location>
</feature>
<proteinExistence type="predicted"/>
<sequence length="188" mass="21233">MFVKVTRLSVIVLTIAAAAVSGHLVYPDPRGSETKMQVLFGLGLPMEEDIAMTLGYVLKCNYNMPTNVTTLYRWSVWRVYEILAKVFGRGCLLRSICEAAESPLIGEDRTHERHRDGLLAELIHLLLSPSITASNNDNNGTIGNDETEKDHRRAYLAAEAQGRERRDCRDYREDCPRSPLDYFTEINA</sequence>
<protein>
    <submittedName>
        <fullName evidence="2">Uncharacterized protein</fullName>
    </submittedName>
</protein>
<accession>A0ABD2WSU7</accession>
<keyword evidence="3" id="KW-1185">Reference proteome</keyword>
<dbReference type="SMART" id="SM00718">
    <property type="entry name" value="DM4_12"/>
    <property type="match status" value="1"/>
</dbReference>
<name>A0ABD2WSU7_9HYME</name>
<reference evidence="2 3" key="1">
    <citation type="journal article" date="2024" name="bioRxiv">
        <title>A reference genome for Trichogramma kaykai: A tiny desert-dwelling parasitoid wasp with competing sex-ratio distorters.</title>
        <authorList>
            <person name="Culotta J."/>
            <person name="Lindsey A.R."/>
        </authorList>
    </citation>
    <scope>NUCLEOTIDE SEQUENCE [LARGE SCALE GENOMIC DNA]</scope>
    <source>
        <strain evidence="2 3">KSX58</strain>
    </source>
</reference>
<dbReference type="AlphaFoldDB" id="A0ABD2WSU7"/>
<feature type="signal peptide" evidence="1">
    <location>
        <begin position="1"/>
        <end position="22"/>
    </location>
</feature>
<keyword evidence="1" id="KW-0732">Signal</keyword>